<comment type="catalytic activity">
    <reaction evidence="1">
        <text>(6R)-NADPHX = (6S)-NADPHX</text>
        <dbReference type="Rhea" id="RHEA:32227"/>
        <dbReference type="ChEBI" id="CHEBI:64076"/>
        <dbReference type="ChEBI" id="CHEBI:64077"/>
        <dbReference type="EC" id="5.1.99.6"/>
    </reaction>
</comment>
<dbReference type="SUPFAM" id="SSF64153">
    <property type="entry name" value="YjeF N-terminal domain-like"/>
    <property type="match status" value="1"/>
</dbReference>
<protein>
    <recommendedName>
        <fullName evidence="1">NAD(P)H-hydrate epimerase</fullName>
        <ecNumber evidence="1">5.1.99.6</ecNumber>
    </recommendedName>
    <alternativeName>
        <fullName evidence="1">NAD(P)HX epimerase</fullName>
    </alternativeName>
</protein>
<accession>A0A1C3ECR1</accession>
<keyword evidence="4" id="KW-1185">Reference proteome</keyword>
<comment type="similarity">
    <text evidence="1">Belongs to the NnrE/AIBP family.</text>
</comment>
<feature type="binding site" evidence="1">
    <location>
        <position position="149"/>
    </location>
    <ligand>
        <name>K(+)</name>
        <dbReference type="ChEBI" id="CHEBI:29103"/>
    </ligand>
</feature>
<dbReference type="AlphaFoldDB" id="A0A1C3ECR1"/>
<organism evidence="3 4">
    <name type="scientific">Planctopirus hydrillae</name>
    <dbReference type="NCBI Taxonomy" id="1841610"/>
    <lineage>
        <taxon>Bacteria</taxon>
        <taxon>Pseudomonadati</taxon>
        <taxon>Planctomycetota</taxon>
        <taxon>Planctomycetia</taxon>
        <taxon>Planctomycetales</taxon>
        <taxon>Planctomycetaceae</taxon>
        <taxon>Planctopirus</taxon>
    </lineage>
</organism>
<feature type="binding site" evidence="1">
    <location>
        <position position="182"/>
    </location>
    <ligand>
        <name>(6S)-NADPHX</name>
        <dbReference type="ChEBI" id="CHEBI:64076"/>
    </ligand>
</feature>
<dbReference type="RefSeq" id="WP_068848116.1">
    <property type="nucleotide sequence ID" value="NZ_LYDR01000095.1"/>
</dbReference>
<gene>
    <name evidence="1" type="primary">nnrE</name>
    <name evidence="3" type="ORF">A6X21_23265</name>
</gene>
<comment type="caution">
    <text evidence="3">The sequence shown here is derived from an EMBL/GenBank/DDBJ whole genome shotgun (WGS) entry which is preliminary data.</text>
</comment>
<keyword evidence="1" id="KW-0413">Isomerase</keyword>
<feature type="binding site" evidence="1">
    <location>
        <begin position="153"/>
        <end position="159"/>
    </location>
    <ligand>
        <name>(6S)-NADPHX</name>
        <dbReference type="ChEBI" id="CHEBI:64076"/>
    </ligand>
</feature>
<dbReference type="Pfam" id="PF03853">
    <property type="entry name" value="YjeF_N"/>
    <property type="match status" value="1"/>
</dbReference>
<feature type="binding site" evidence="1">
    <location>
        <begin position="80"/>
        <end position="84"/>
    </location>
    <ligand>
        <name>(6S)-NADPHX</name>
        <dbReference type="ChEBI" id="CHEBI:64076"/>
    </ligand>
</feature>
<dbReference type="HAMAP" id="MF_01966">
    <property type="entry name" value="NADHX_epimerase"/>
    <property type="match status" value="1"/>
</dbReference>
<comment type="cofactor">
    <cofactor evidence="1">
        <name>K(+)</name>
        <dbReference type="ChEBI" id="CHEBI:29103"/>
    </cofactor>
    <text evidence="1">Binds 1 potassium ion per subunit.</text>
</comment>
<dbReference type="GO" id="GO:0000166">
    <property type="term" value="F:nucleotide binding"/>
    <property type="evidence" value="ECO:0007669"/>
    <property type="project" value="UniProtKB-KW"/>
</dbReference>
<evidence type="ECO:0000256" key="1">
    <source>
        <dbReference type="HAMAP-Rule" id="MF_01966"/>
    </source>
</evidence>
<dbReference type="Gene3D" id="3.40.50.10260">
    <property type="entry name" value="YjeF N-terminal domain"/>
    <property type="match status" value="1"/>
</dbReference>
<dbReference type="EMBL" id="LYDR01000095">
    <property type="protein sequence ID" value="ODA30974.1"/>
    <property type="molecule type" value="Genomic_DNA"/>
</dbReference>
<dbReference type="InterPro" id="IPR004443">
    <property type="entry name" value="YjeF_N_dom"/>
</dbReference>
<keyword evidence="1" id="KW-0520">NAD</keyword>
<dbReference type="STRING" id="1841610.A6X21_23265"/>
<sequence>MEICPFVRLLDWRTLRAADCLTARQSREVDRFAIEELGISSLVLMENAARSVCDWISQYDQASSGGETSFVVRIVCGRGNNGGDGFAIARLLWTMGYAVEIFATHPEAEFSPDARANAALARKLGIPWRELQEFGEAAASAQAKDWIVDAILGTGQSRPLSGVLAELVQGMNASASRRLAVDLPTGFSADAGPVSGNRLIDQPHELAGLCVRADVTITFVTPKMGMLHPGAREYLGETFVASIGLPEKLLREAVSLQ</sequence>
<feature type="binding site" evidence="1">
    <location>
        <position position="81"/>
    </location>
    <ligand>
        <name>K(+)</name>
        <dbReference type="ChEBI" id="CHEBI:29103"/>
    </ligand>
</feature>
<feature type="binding site" evidence="1">
    <location>
        <position position="185"/>
    </location>
    <ligand>
        <name>K(+)</name>
        <dbReference type="ChEBI" id="CHEBI:29103"/>
    </ligand>
</feature>
<dbReference type="PROSITE" id="PS51385">
    <property type="entry name" value="YJEF_N"/>
    <property type="match status" value="1"/>
</dbReference>
<comment type="function">
    <text evidence="1">Catalyzes the epimerization of the S- and R-forms of NAD(P)HX, a damaged form of NAD(P)H that is a result of enzymatic or heat-dependent hydration. This is a prerequisite for the S-specific NAD(P)H-hydrate dehydratase to allow the repair of both epimers of NAD(P)HX.</text>
</comment>
<dbReference type="Proteomes" id="UP000094828">
    <property type="component" value="Unassembled WGS sequence"/>
</dbReference>
<proteinExistence type="inferred from homology"/>
<comment type="caution">
    <text evidence="1">Lacks conserved residue(s) required for the propagation of feature annotation.</text>
</comment>
<keyword evidence="1" id="KW-0479">Metal-binding</keyword>
<dbReference type="NCBIfam" id="TIGR00197">
    <property type="entry name" value="yjeF_nterm"/>
    <property type="match status" value="1"/>
</dbReference>
<dbReference type="EC" id="5.1.99.6" evidence="1"/>
<dbReference type="GO" id="GO:0046872">
    <property type="term" value="F:metal ion binding"/>
    <property type="evidence" value="ECO:0007669"/>
    <property type="project" value="UniProtKB-KW"/>
</dbReference>
<dbReference type="InterPro" id="IPR036652">
    <property type="entry name" value="YjeF_N_dom_sf"/>
</dbReference>
<dbReference type="OrthoDB" id="9806925at2"/>
<comment type="catalytic activity">
    <reaction evidence="1">
        <text>(6R)-NADHX = (6S)-NADHX</text>
        <dbReference type="Rhea" id="RHEA:32215"/>
        <dbReference type="ChEBI" id="CHEBI:64074"/>
        <dbReference type="ChEBI" id="CHEBI:64075"/>
        <dbReference type="EC" id="5.1.99.6"/>
    </reaction>
</comment>
<keyword evidence="1" id="KW-0630">Potassium</keyword>
<evidence type="ECO:0000313" key="4">
    <source>
        <dbReference type="Proteomes" id="UP000094828"/>
    </source>
</evidence>
<evidence type="ECO:0000259" key="2">
    <source>
        <dbReference type="PROSITE" id="PS51385"/>
    </source>
</evidence>
<name>A0A1C3ECR1_9PLAN</name>
<keyword evidence="1" id="KW-0521">NADP</keyword>
<reference evidence="3 4" key="1">
    <citation type="submission" date="2016-05" db="EMBL/GenBank/DDBJ databases">
        <title>Genomic and physiological characterization of Planctopirus sp. isolated from fresh water lake.</title>
        <authorList>
            <person name="Subhash Y."/>
            <person name="Ramana C."/>
        </authorList>
    </citation>
    <scope>NUCLEOTIDE SEQUENCE [LARGE SCALE GENOMIC DNA]</scope>
    <source>
        <strain evidence="3 4">JC280</strain>
    </source>
</reference>
<evidence type="ECO:0000313" key="3">
    <source>
        <dbReference type="EMBL" id="ODA30974.1"/>
    </source>
</evidence>
<keyword evidence="1" id="KW-0547">Nucleotide-binding</keyword>
<dbReference type="GO" id="GO:0052856">
    <property type="term" value="F:NAD(P)HX epimerase activity"/>
    <property type="evidence" value="ECO:0007669"/>
    <property type="project" value="UniProtKB-UniRule"/>
</dbReference>
<feature type="domain" description="YjeF N-terminal" evidence="2">
    <location>
        <begin position="26"/>
        <end position="251"/>
    </location>
</feature>